<comment type="caution">
    <text evidence="2">The sequence shown here is derived from an EMBL/GenBank/DDBJ whole genome shotgun (WGS) entry which is preliminary data.</text>
</comment>
<keyword evidence="2" id="KW-0378">Hydrolase</keyword>
<feature type="domain" description="AB hydrolase-1" evidence="1">
    <location>
        <begin position="27"/>
        <end position="283"/>
    </location>
</feature>
<evidence type="ECO:0000313" key="2">
    <source>
        <dbReference type="EMBL" id="RCL43705.1"/>
    </source>
</evidence>
<dbReference type="PANTHER" id="PTHR43433:SF5">
    <property type="entry name" value="AB HYDROLASE-1 DOMAIN-CONTAINING PROTEIN"/>
    <property type="match status" value="1"/>
</dbReference>
<accession>A0A368C2S9</accession>
<dbReference type="Proteomes" id="UP000252915">
    <property type="component" value="Unassembled WGS sequence"/>
</dbReference>
<reference evidence="2 3" key="1">
    <citation type="journal article" date="2018" name="Microbiome">
        <title>Fine metagenomic profile of the Mediterranean stratified and mixed water columns revealed by assembly and recruitment.</title>
        <authorList>
            <person name="Haro-Moreno J.M."/>
            <person name="Lopez-Perez M."/>
            <person name="De La Torre J.R."/>
            <person name="Picazo A."/>
            <person name="Camacho A."/>
            <person name="Rodriguez-Valera F."/>
        </authorList>
    </citation>
    <scope>NUCLEOTIDE SEQUENCE [LARGE SCALE GENOMIC DNA]</scope>
    <source>
        <strain evidence="2">MED-G78</strain>
    </source>
</reference>
<gene>
    <name evidence="2" type="ORF">DBW92_03885</name>
</gene>
<proteinExistence type="predicted"/>
<dbReference type="SUPFAM" id="SSF53474">
    <property type="entry name" value="alpha/beta-Hydrolases"/>
    <property type="match status" value="1"/>
</dbReference>
<dbReference type="InterPro" id="IPR000073">
    <property type="entry name" value="AB_hydrolase_1"/>
</dbReference>
<evidence type="ECO:0000313" key="3">
    <source>
        <dbReference type="Proteomes" id="UP000252915"/>
    </source>
</evidence>
<dbReference type="Pfam" id="PF00561">
    <property type="entry name" value="Abhydrolase_1"/>
    <property type="match status" value="1"/>
</dbReference>
<dbReference type="EMBL" id="QOPI01000023">
    <property type="protein sequence ID" value="RCL43705.1"/>
    <property type="molecule type" value="Genomic_DNA"/>
</dbReference>
<dbReference type="Gene3D" id="3.40.50.1820">
    <property type="entry name" value="alpha/beta hydrolase"/>
    <property type="match status" value="1"/>
</dbReference>
<evidence type="ECO:0000259" key="1">
    <source>
        <dbReference type="Pfam" id="PF00561"/>
    </source>
</evidence>
<protein>
    <submittedName>
        <fullName evidence="2">Alpha/beta hydrolase</fullName>
    </submittedName>
</protein>
<dbReference type="GO" id="GO:0046503">
    <property type="term" value="P:glycerolipid catabolic process"/>
    <property type="evidence" value="ECO:0007669"/>
    <property type="project" value="TreeGrafter"/>
</dbReference>
<dbReference type="AlphaFoldDB" id="A0A368C2S9"/>
<dbReference type="InterPro" id="IPR029058">
    <property type="entry name" value="AB_hydrolase_fold"/>
</dbReference>
<dbReference type="InterPro" id="IPR050471">
    <property type="entry name" value="AB_hydrolase"/>
</dbReference>
<dbReference type="GO" id="GO:0004806">
    <property type="term" value="F:triacylglycerol lipase activity"/>
    <property type="evidence" value="ECO:0007669"/>
    <property type="project" value="TreeGrafter"/>
</dbReference>
<organism evidence="2 3">
    <name type="scientific">SAR86 cluster bacterium</name>
    <dbReference type="NCBI Taxonomy" id="2030880"/>
    <lineage>
        <taxon>Bacteria</taxon>
        <taxon>Pseudomonadati</taxon>
        <taxon>Pseudomonadota</taxon>
        <taxon>Gammaproteobacteria</taxon>
        <taxon>SAR86 cluster</taxon>
    </lineage>
</organism>
<name>A0A368C2S9_9GAMM</name>
<sequence length="301" mass="34382">MSFKEGFAEENNVKIAYRDYGPDDAEPILLVHGLGAQLVHWPDHLINFLIENNYRPITFDNRDAGLSSRFSAKPSFTLDYLKYYLRLPMSSEYTLKDMSKDAIAVLNALNIKQAHVFGTSMGGMIAQIICSMFADRVKSFTLVASTASVPGPFNGPTREVQDVMLQRSKMTNPTLEDVYRREIKWVSLIGMEGRDLETDEFREEVIANYNRAKDKADGYGYARQLLAILASKNRIKRVKAIKAPTLIIHGEQDPIINVKNAYRMKKLIPQSKLKIIPNMRHLIEEEILDQFKEDLLTHLKQ</sequence>
<dbReference type="PANTHER" id="PTHR43433">
    <property type="entry name" value="HYDROLASE, ALPHA/BETA FOLD FAMILY PROTEIN"/>
    <property type="match status" value="1"/>
</dbReference>